<keyword evidence="1" id="KW-0540">Nuclease</keyword>
<dbReference type="SUPFAM" id="SSF53098">
    <property type="entry name" value="Ribonuclease H-like"/>
    <property type="match status" value="1"/>
</dbReference>
<dbReference type="InterPro" id="IPR002562">
    <property type="entry name" value="3'-5'_exonuclease_dom"/>
</dbReference>
<dbReference type="OMA" id="SIANHIH"/>
<protein>
    <recommendedName>
        <fullName evidence="5">3'-5' exonuclease domain-containing protein</fullName>
    </recommendedName>
</protein>
<keyword evidence="7" id="KW-1185">Reference proteome</keyword>
<dbReference type="OrthoDB" id="1920326at2759"/>
<gene>
    <name evidence="6" type="ORF">PISL3812_06855</name>
</gene>
<dbReference type="Gene3D" id="3.30.420.10">
    <property type="entry name" value="Ribonuclease H-like superfamily/Ribonuclease H"/>
    <property type="match status" value="1"/>
</dbReference>
<feature type="domain" description="3'-5' exonuclease" evidence="5">
    <location>
        <begin position="688"/>
        <end position="877"/>
    </location>
</feature>
<dbReference type="PANTHER" id="PTHR13620:SF104">
    <property type="entry name" value="EXONUCLEASE 3'-5' DOMAIN-CONTAINING PROTEIN 2"/>
    <property type="match status" value="1"/>
</dbReference>
<keyword evidence="3" id="KW-0175">Coiled coil</keyword>
<dbReference type="InterPro" id="IPR012337">
    <property type="entry name" value="RNaseH-like_sf"/>
</dbReference>
<keyword evidence="2" id="KW-0378">Hydrolase</keyword>
<dbReference type="EMBL" id="CVMT01000006">
    <property type="protein sequence ID" value="CRG89816.1"/>
    <property type="molecule type" value="Genomic_DNA"/>
</dbReference>
<dbReference type="Pfam" id="PF01612">
    <property type="entry name" value="DNA_pol_A_exo1"/>
    <property type="match status" value="1"/>
</dbReference>
<organism evidence="6 7">
    <name type="scientific">Talaromyces islandicus</name>
    <name type="common">Penicillium islandicum</name>
    <dbReference type="NCBI Taxonomy" id="28573"/>
    <lineage>
        <taxon>Eukaryota</taxon>
        <taxon>Fungi</taxon>
        <taxon>Dikarya</taxon>
        <taxon>Ascomycota</taxon>
        <taxon>Pezizomycotina</taxon>
        <taxon>Eurotiomycetes</taxon>
        <taxon>Eurotiomycetidae</taxon>
        <taxon>Eurotiales</taxon>
        <taxon>Trichocomaceae</taxon>
        <taxon>Talaromyces</taxon>
        <taxon>Talaromyces sect. Islandici</taxon>
    </lineage>
</organism>
<evidence type="ECO:0000259" key="5">
    <source>
        <dbReference type="SMART" id="SM00474"/>
    </source>
</evidence>
<dbReference type="STRING" id="28573.A0A0U1M470"/>
<dbReference type="PANTHER" id="PTHR13620">
    <property type="entry name" value="3-5 EXONUCLEASE"/>
    <property type="match status" value="1"/>
</dbReference>
<dbReference type="AlphaFoldDB" id="A0A0U1M470"/>
<evidence type="ECO:0000313" key="7">
    <source>
        <dbReference type="Proteomes" id="UP000054383"/>
    </source>
</evidence>
<dbReference type="FunFam" id="3.30.420.10:FF:000100">
    <property type="entry name" value="3'-5' exonuclease/helicase (Wrn), putative"/>
    <property type="match status" value="1"/>
</dbReference>
<proteinExistence type="predicted"/>
<dbReference type="InterPro" id="IPR036397">
    <property type="entry name" value="RNaseH_sf"/>
</dbReference>
<dbReference type="SMART" id="SM00474">
    <property type="entry name" value="35EXOc"/>
    <property type="match status" value="1"/>
</dbReference>
<dbReference type="GO" id="GO:0006139">
    <property type="term" value="P:nucleobase-containing compound metabolic process"/>
    <property type="evidence" value="ECO:0007669"/>
    <property type="project" value="InterPro"/>
</dbReference>
<dbReference type="GO" id="GO:0008408">
    <property type="term" value="F:3'-5' exonuclease activity"/>
    <property type="evidence" value="ECO:0007669"/>
    <property type="project" value="InterPro"/>
</dbReference>
<feature type="coiled-coil region" evidence="3">
    <location>
        <begin position="187"/>
        <end position="244"/>
    </location>
</feature>
<evidence type="ECO:0000313" key="6">
    <source>
        <dbReference type="EMBL" id="CRG89816.1"/>
    </source>
</evidence>
<name>A0A0U1M470_TALIS</name>
<feature type="compositionally biased region" description="Low complexity" evidence="4">
    <location>
        <begin position="654"/>
        <end position="665"/>
    </location>
</feature>
<dbReference type="GO" id="GO:0003676">
    <property type="term" value="F:nucleic acid binding"/>
    <property type="evidence" value="ECO:0007669"/>
    <property type="project" value="InterPro"/>
</dbReference>
<dbReference type="InterPro" id="IPR051132">
    <property type="entry name" value="3-5_Exonuclease_domain"/>
</dbReference>
<dbReference type="Proteomes" id="UP000054383">
    <property type="component" value="Unassembled WGS sequence"/>
</dbReference>
<dbReference type="CDD" id="cd06141">
    <property type="entry name" value="WRN_exo"/>
    <property type="match status" value="1"/>
</dbReference>
<evidence type="ECO:0000256" key="3">
    <source>
        <dbReference type="SAM" id="Coils"/>
    </source>
</evidence>
<evidence type="ECO:0000256" key="4">
    <source>
        <dbReference type="SAM" id="MobiDB-lite"/>
    </source>
</evidence>
<evidence type="ECO:0000256" key="1">
    <source>
        <dbReference type="ARBA" id="ARBA00022722"/>
    </source>
</evidence>
<dbReference type="GO" id="GO:0005634">
    <property type="term" value="C:nucleus"/>
    <property type="evidence" value="ECO:0007669"/>
    <property type="project" value="TreeGrafter"/>
</dbReference>
<feature type="region of interest" description="Disordered" evidence="4">
    <location>
        <begin position="563"/>
        <end position="681"/>
    </location>
</feature>
<evidence type="ECO:0000256" key="2">
    <source>
        <dbReference type="ARBA" id="ARBA00022801"/>
    </source>
</evidence>
<accession>A0A0U1M470</accession>
<feature type="compositionally biased region" description="Polar residues" evidence="4">
    <location>
        <begin position="666"/>
        <end position="681"/>
    </location>
</feature>
<sequence>MLTMALLLTETLQVDGSLRQFSVSTPRRGDHDFDDDDFDDDFDDFGDFEDFTEKKQDLSSMIRQRSAQALEKEKLAKRQEEERIMKLKQEQEARASKQRRDLATRAEQTLQGVEEFVKVGRQEFNSVAKLVADRKEQTRREKEERRRYSAHKRFMRQYHDLMTRAAALSNVDQSFFEELYYIKYPRAAMIESRLSMLQRRFEECEHQYRTCKSALKICDLQSERALLERQLADVEQQLKSIANHIHGSFVVHIVSARKRIDKLLRPKFAHIHAYVESQNTAFKLSTNSKNIGLLLKDLASQSPRYQHLQEMFKDTKPLLRSLHTYRYWARQSRFYQPLGETQVHQLASNLDRYGWKTFGIEANRTTLKWPLPRMIASSLAYWYLPRWSSHSPRDPELDITWRYLDVLHPFDVARVRDTSIVQMVATVVHMLTYDNPPSSNSNARANLANSLFKWNTEFQLTAGTFESAVLSLRYITWVRLITESKIHALGEVPETISRGLFCSPNPLSQDLRKFFEYTHTFASLMELSTLGAREMKLRRKGRWVDIPTRRLLLLKPPKSERLRLRRSSKTSVLADRGRKRFGHAVPRAENIKGKTKKTTRNSDTSEKPPSAEPPNSSNSPDVAEELKAPVNGTDEKSYPTVDEEVLVMSEPRDSQSISSQSPTPQRDNSAQFWSHKNHKGQSGQGITVHYCRTFESAERVAKLFSESRVIGLDLEWKAQALSTAGIKSNLSLLQIADQNRIALFHIALFQTKNHQELTPPSLKILLESADIVKVGVNIKADCTRVRRYLGIEVQSQLELSHLYKLVKHSQSNPKLINRRVVNLSQQVEEILGLPLYKEDNVRCSDWSRPLSYTQVQYAASDPFACLCLYHALELKRKALNPIPPPPAYAELNLPILVSSDGDEPKVKGV</sequence>
<dbReference type="GO" id="GO:0005737">
    <property type="term" value="C:cytoplasm"/>
    <property type="evidence" value="ECO:0007669"/>
    <property type="project" value="TreeGrafter"/>
</dbReference>
<reference evidence="6 7" key="1">
    <citation type="submission" date="2015-04" db="EMBL/GenBank/DDBJ databases">
        <authorList>
            <person name="Syromyatnikov M.Y."/>
            <person name="Popov V.N."/>
        </authorList>
    </citation>
    <scope>NUCLEOTIDE SEQUENCE [LARGE SCALE GENOMIC DNA]</scope>
    <source>
        <strain evidence="6">WF-38-12</strain>
    </source>
</reference>